<feature type="transmembrane region" description="Helical" evidence="2">
    <location>
        <begin position="170"/>
        <end position="188"/>
    </location>
</feature>
<keyword evidence="2" id="KW-0812">Transmembrane</keyword>
<feature type="transmembrane region" description="Helical" evidence="2">
    <location>
        <begin position="139"/>
        <end position="158"/>
    </location>
</feature>
<keyword evidence="2" id="KW-1133">Transmembrane helix</keyword>
<feature type="transmembrane region" description="Helical" evidence="2">
    <location>
        <begin position="112"/>
        <end position="133"/>
    </location>
</feature>
<evidence type="ECO:0000313" key="4">
    <source>
        <dbReference type="Proteomes" id="UP001234495"/>
    </source>
</evidence>
<reference evidence="3 4" key="1">
    <citation type="submission" date="2023-07" db="EMBL/GenBank/DDBJ databases">
        <title>Genomic Encyclopedia of Type Strains, Phase IV (KMG-IV): sequencing the most valuable type-strain genomes for metagenomic binning, comparative biology and taxonomic classification.</title>
        <authorList>
            <person name="Goeker M."/>
        </authorList>
    </citation>
    <scope>NUCLEOTIDE SEQUENCE [LARGE SCALE GENOMIC DNA]</scope>
    <source>
        <strain evidence="3 4">DSM 29005</strain>
    </source>
</reference>
<evidence type="ECO:0000313" key="3">
    <source>
        <dbReference type="EMBL" id="MDQ0232084.1"/>
    </source>
</evidence>
<keyword evidence="2" id="KW-0472">Membrane</keyword>
<sequence>MKNKQRQKAALQQKRKKERALAGKTRQNNKDDSSSQPLLTSITLTLLLLIGWYCLTNHLEETIHDAGYEPALAEPYYQILKTISILYWVIGIASIIGTLLVNKIHKPLSHFFLFVIGMLAGLGIFATLPIALIKLHVPMLAIILTIFFVIGLTIHFILNLNKDVPTVLKFASGFFVIFAILSLVFLIIAEPTDGNYLMISKGSATGNFFTKFFTWIIGMGGLLYLLIFIMLKSEDVEPLFKKRHRE</sequence>
<accession>A0ABT9ZJK8</accession>
<proteinExistence type="predicted"/>
<comment type="caution">
    <text evidence="3">The sequence shown here is derived from an EMBL/GenBank/DDBJ whole genome shotgun (WGS) entry which is preliminary data.</text>
</comment>
<feature type="transmembrane region" description="Helical" evidence="2">
    <location>
        <begin position="208"/>
        <end position="231"/>
    </location>
</feature>
<dbReference type="Proteomes" id="UP001234495">
    <property type="component" value="Unassembled WGS sequence"/>
</dbReference>
<protein>
    <recommendedName>
        <fullName evidence="5">Permease</fullName>
    </recommendedName>
</protein>
<name>A0ABT9ZJK8_9BACI</name>
<evidence type="ECO:0000256" key="2">
    <source>
        <dbReference type="SAM" id="Phobius"/>
    </source>
</evidence>
<dbReference type="SUPFAM" id="SSF103473">
    <property type="entry name" value="MFS general substrate transporter"/>
    <property type="match status" value="1"/>
</dbReference>
<feature type="compositionally biased region" description="Basic residues" evidence="1">
    <location>
        <begin position="1"/>
        <end position="18"/>
    </location>
</feature>
<evidence type="ECO:0000256" key="1">
    <source>
        <dbReference type="SAM" id="MobiDB-lite"/>
    </source>
</evidence>
<organism evidence="3 4">
    <name type="scientific">Metabacillus malikii</name>
    <dbReference type="NCBI Taxonomy" id="1504265"/>
    <lineage>
        <taxon>Bacteria</taxon>
        <taxon>Bacillati</taxon>
        <taxon>Bacillota</taxon>
        <taxon>Bacilli</taxon>
        <taxon>Bacillales</taxon>
        <taxon>Bacillaceae</taxon>
        <taxon>Metabacillus</taxon>
    </lineage>
</organism>
<feature type="transmembrane region" description="Helical" evidence="2">
    <location>
        <begin position="38"/>
        <end position="59"/>
    </location>
</feature>
<feature type="transmembrane region" description="Helical" evidence="2">
    <location>
        <begin position="79"/>
        <end position="100"/>
    </location>
</feature>
<feature type="region of interest" description="Disordered" evidence="1">
    <location>
        <begin position="1"/>
        <end position="35"/>
    </location>
</feature>
<dbReference type="RefSeq" id="WP_307344087.1">
    <property type="nucleotide sequence ID" value="NZ_JAUSUD010000017.1"/>
</dbReference>
<gene>
    <name evidence="3" type="ORF">J2S19_003369</name>
</gene>
<evidence type="ECO:0008006" key="5">
    <source>
        <dbReference type="Google" id="ProtNLM"/>
    </source>
</evidence>
<keyword evidence="4" id="KW-1185">Reference proteome</keyword>
<dbReference type="InterPro" id="IPR036259">
    <property type="entry name" value="MFS_trans_sf"/>
</dbReference>
<dbReference type="EMBL" id="JAUSUD010000017">
    <property type="protein sequence ID" value="MDQ0232084.1"/>
    <property type="molecule type" value="Genomic_DNA"/>
</dbReference>